<evidence type="ECO:0000313" key="5">
    <source>
        <dbReference type="EMBL" id="TNN82063.1"/>
    </source>
</evidence>
<dbReference type="AlphaFoldDB" id="A0A4Z2IXT3"/>
<dbReference type="EMBL" id="SRLO01000042">
    <property type="protein sequence ID" value="TNN82063.1"/>
    <property type="molecule type" value="Genomic_DNA"/>
</dbReference>
<evidence type="ECO:0000256" key="2">
    <source>
        <dbReference type="ARBA" id="ARBA00022801"/>
    </source>
</evidence>
<feature type="region of interest" description="Disordered" evidence="3">
    <location>
        <begin position="105"/>
        <end position="178"/>
    </location>
</feature>
<dbReference type="Proteomes" id="UP000314294">
    <property type="component" value="Unassembled WGS sequence"/>
</dbReference>
<evidence type="ECO:0000256" key="3">
    <source>
        <dbReference type="SAM" id="MobiDB-lite"/>
    </source>
</evidence>
<dbReference type="SUPFAM" id="SSF109604">
    <property type="entry name" value="HD-domain/PDEase-like"/>
    <property type="match status" value="1"/>
</dbReference>
<keyword evidence="2" id="KW-0378">Hydrolase</keyword>
<proteinExistence type="predicted"/>
<feature type="compositionally biased region" description="Acidic residues" evidence="3">
    <location>
        <begin position="42"/>
        <end position="67"/>
    </location>
</feature>
<accession>A0A4Z2IXT3</accession>
<dbReference type="GO" id="GO:0007165">
    <property type="term" value="P:signal transduction"/>
    <property type="evidence" value="ECO:0007669"/>
    <property type="project" value="InterPro"/>
</dbReference>
<dbReference type="OrthoDB" id="546632at2759"/>
<keyword evidence="6" id="KW-1185">Reference proteome</keyword>
<protein>
    <submittedName>
        <fullName evidence="5">cGMP-inhibited 3',5'-cyclic phosphodiesterase A</fullName>
    </submittedName>
</protein>
<dbReference type="GO" id="GO:0004114">
    <property type="term" value="F:3',5'-cyclic-nucleotide phosphodiesterase activity"/>
    <property type="evidence" value="ECO:0007669"/>
    <property type="project" value="InterPro"/>
</dbReference>
<gene>
    <name evidence="5" type="primary">PDE3A_3</name>
    <name evidence="5" type="ORF">EYF80_007709</name>
</gene>
<organism evidence="5 6">
    <name type="scientific">Liparis tanakae</name>
    <name type="common">Tanaka's snailfish</name>
    <dbReference type="NCBI Taxonomy" id="230148"/>
    <lineage>
        <taxon>Eukaryota</taxon>
        <taxon>Metazoa</taxon>
        <taxon>Chordata</taxon>
        <taxon>Craniata</taxon>
        <taxon>Vertebrata</taxon>
        <taxon>Euteleostomi</taxon>
        <taxon>Actinopterygii</taxon>
        <taxon>Neopterygii</taxon>
        <taxon>Teleostei</taxon>
        <taxon>Neoteleostei</taxon>
        <taxon>Acanthomorphata</taxon>
        <taxon>Eupercaria</taxon>
        <taxon>Perciformes</taxon>
        <taxon>Cottioidei</taxon>
        <taxon>Cottales</taxon>
        <taxon>Liparidae</taxon>
        <taxon>Liparis</taxon>
    </lineage>
</organism>
<dbReference type="Gene3D" id="1.10.1300.10">
    <property type="entry name" value="3'5'-cyclic nucleotide phosphodiesterase, catalytic domain"/>
    <property type="match status" value="1"/>
</dbReference>
<keyword evidence="1" id="KW-0479">Metal-binding</keyword>
<evidence type="ECO:0000259" key="4">
    <source>
        <dbReference type="PROSITE" id="PS51845"/>
    </source>
</evidence>
<feature type="compositionally biased region" description="Acidic residues" evidence="3">
    <location>
        <begin position="144"/>
        <end position="157"/>
    </location>
</feature>
<feature type="domain" description="PDEase" evidence="4">
    <location>
        <begin position="1"/>
        <end position="107"/>
    </location>
</feature>
<feature type="region of interest" description="Disordered" evidence="3">
    <location>
        <begin position="30"/>
        <end position="82"/>
    </location>
</feature>
<dbReference type="PROSITE" id="PS51845">
    <property type="entry name" value="PDEASE_I_2"/>
    <property type="match status" value="1"/>
</dbReference>
<dbReference type="GO" id="GO:0046872">
    <property type="term" value="F:metal ion binding"/>
    <property type="evidence" value="ECO:0007669"/>
    <property type="project" value="UniProtKB-KW"/>
</dbReference>
<dbReference type="InterPro" id="IPR036971">
    <property type="entry name" value="PDEase_catalytic_dom_sf"/>
</dbReference>
<dbReference type="InterPro" id="IPR002073">
    <property type="entry name" value="PDEase_catalytic_dom"/>
</dbReference>
<evidence type="ECO:0000256" key="1">
    <source>
        <dbReference type="ARBA" id="ARBA00022723"/>
    </source>
</evidence>
<evidence type="ECO:0000313" key="6">
    <source>
        <dbReference type="Proteomes" id="UP000314294"/>
    </source>
</evidence>
<comment type="caution">
    <text evidence="5">The sequence shown here is derived from an EMBL/GenBank/DDBJ whole genome shotgun (WGS) entry which is preliminary data.</text>
</comment>
<dbReference type="PANTHER" id="PTHR11347">
    <property type="entry name" value="CYCLIC NUCLEOTIDE PHOSPHODIESTERASE"/>
    <property type="match status" value="1"/>
</dbReference>
<sequence>MDRAAPQLAKLQESFITHIVGPLCNSYDSASLMPGRWVEHNPEEEEPEITENEEEEEEEEDTAEEDTSTSSEASQKGTSNKRRKVFCQITHHLLENHEMWKKVIAEEDQKQGQGAESVHLNNVAEPILAIHEEEEEPGSREELVEGEDPEEGVEEPEWPVSPQEDPQPPVELAEGDPQ</sequence>
<reference evidence="5 6" key="1">
    <citation type="submission" date="2019-03" db="EMBL/GenBank/DDBJ databases">
        <title>First draft genome of Liparis tanakae, snailfish: a comprehensive survey of snailfish specific genes.</title>
        <authorList>
            <person name="Kim W."/>
            <person name="Song I."/>
            <person name="Jeong J.-H."/>
            <person name="Kim D."/>
            <person name="Kim S."/>
            <person name="Ryu S."/>
            <person name="Song J.Y."/>
            <person name="Lee S.K."/>
        </authorList>
    </citation>
    <scope>NUCLEOTIDE SEQUENCE [LARGE SCALE GENOMIC DNA]</scope>
    <source>
        <tissue evidence="5">Muscle</tissue>
    </source>
</reference>
<name>A0A4Z2IXT3_9TELE</name>